<organism evidence="2 3">
    <name type="scientific">Belliella buryatensis</name>
    <dbReference type="NCBI Taxonomy" id="1500549"/>
    <lineage>
        <taxon>Bacteria</taxon>
        <taxon>Pseudomonadati</taxon>
        <taxon>Bacteroidota</taxon>
        <taxon>Cytophagia</taxon>
        <taxon>Cytophagales</taxon>
        <taxon>Cyclobacteriaceae</taxon>
        <taxon>Belliella</taxon>
    </lineage>
</organism>
<feature type="region of interest" description="Disordered" evidence="1">
    <location>
        <begin position="136"/>
        <end position="162"/>
    </location>
</feature>
<dbReference type="InterPro" id="IPR045944">
    <property type="entry name" value="DUF6364"/>
</dbReference>
<dbReference type="AlphaFoldDB" id="A0A239GMA0"/>
<keyword evidence="3" id="KW-1185">Reference proteome</keyword>
<dbReference type="Pfam" id="PF19891">
    <property type="entry name" value="DUF6364"/>
    <property type="match status" value="1"/>
</dbReference>
<reference evidence="3" key="1">
    <citation type="submission" date="2017-06" db="EMBL/GenBank/DDBJ databases">
        <authorList>
            <person name="Varghese N."/>
            <person name="Submissions S."/>
        </authorList>
    </citation>
    <scope>NUCLEOTIDE SEQUENCE [LARGE SCALE GENOMIC DNA]</scope>
    <source>
        <strain evidence="3">5C</strain>
    </source>
</reference>
<evidence type="ECO:0000256" key="1">
    <source>
        <dbReference type="SAM" id="MobiDB-lite"/>
    </source>
</evidence>
<accession>A0A239GMA0</accession>
<evidence type="ECO:0000313" key="3">
    <source>
        <dbReference type="Proteomes" id="UP000198480"/>
    </source>
</evidence>
<name>A0A239GMA0_9BACT</name>
<protein>
    <submittedName>
        <fullName evidence="2">Uncharacterized protein</fullName>
    </submittedName>
</protein>
<dbReference type="Proteomes" id="UP000198480">
    <property type="component" value="Unassembled WGS sequence"/>
</dbReference>
<sequence>MSYQDLGFMNSKITLSFDQKVIEKAKEFAAKQNISLSRLTEFLYAQITSGDYKTLDEMPVADWIDILAEGQAEYKQSPSRKKLKSIYFDSEKLELIEMLININEESVLQNVKVLLEDSSNIIDGLSEEDYKVMDQRRERHLSDQSKSFSWEEVKDSARSSIK</sequence>
<dbReference type="EMBL" id="FZOK01000017">
    <property type="protein sequence ID" value="SNS69633.1"/>
    <property type="molecule type" value="Genomic_DNA"/>
</dbReference>
<proteinExistence type="predicted"/>
<evidence type="ECO:0000313" key="2">
    <source>
        <dbReference type="EMBL" id="SNS69633.1"/>
    </source>
</evidence>
<gene>
    <name evidence="2" type="ORF">SAMN06295967_11714</name>
</gene>